<accession>A0A917T5W1</accession>
<sequence>MDGPPPVVAMAELVQLLGVSKTRVVQLIARPDFPAPVAELSVGRIWRYSDVLDYCERTGRSVRPVKRAADREAHA</sequence>
<organism evidence="1 2">
    <name type="scientific">Nakamurella endophytica</name>
    <dbReference type="NCBI Taxonomy" id="1748367"/>
    <lineage>
        <taxon>Bacteria</taxon>
        <taxon>Bacillati</taxon>
        <taxon>Actinomycetota</taxon>
        <taxon>Actinomycetes</taxon>
        <taxon>Nakamurellales</taxon>
        <taxon>Nakamurellaceae</taxon>
        <taxon>Nakamurella</taxon>
    </lineage>
</organism>
<evidence type="ECO:0000313" key="2">
    <source>
        <dbReference type="Proteomes" id="UP000655208"/>
    </source>
</evidence>
<protein>
    <submittedName>
        <fullName evidence="1">Uncharacterized protein</fullName>
    </submittedName>
</protein>
<dbReference type="AlphaFoldDB" id="A0A917T5W1"/>
<proteinExistence type="predicted"/>
<comment type="caution">
    <text evidence="1">The sequence shown here is derived from an EMBL/GenBank/DDBJ whole genome shotgun (WGS) entry which is preliminary data.</text>
</comment>
<dbReference type="Proteomes" id="UP000655208">
    <property type="component" value="Unassembled WGS sequence"/>
</dbReference>
<reference evidence="1" key="1">
    <citation type="journal article" date="2014" name="Int. J. Syst. Evol. Microbiol.">
        <title>Complete genome sequence of Corynebacterium casei LMG S-19264T (=DSM 44701T), isolated from a smear-ripened cheese.</title>
        <authorList>
            <consortium name="US DOE Joint Genome Institute (JGI-PGF)"/>
            <person name="Walter F."/>
            <person name="Albersmeier A."/>
            <person name="Kalinowski J."/>
            <person name="Ruckert C."/>
        </authorList>
    </citation>
    <scope>NUCLEOTIDE SEQUENCE</scope>
    <source>
        <strain evidence="1">CGMCC 4.7308</strain>
    </source>
</reference>
<keyword evidence="2" id="KW-1185">Reference proteome</keyword>
<gene>
    <name evidence="1" type="ORF">GCM10011594_32620</name>
</gene>
<name>A0A917T5W1_9ACTN</name>
<evidence type="ECO:0000313" key="1">
    <source>
        <dbReference type="EMBL" id="GGM10201.1"/>
    </source>
</evidence>
<dbReference type="EMBL" id="BMNA01000007">
    <property type="protein sequence ID" value="GGM10201.1"/>
    <property type="molecule type" value="Genomic_DNA"/>
</dbReference>
<reference evidence="1" key="2">
    <citation type="submission" date="2020-09" db="EMBL/GenBank/DDBJ databases">
        <authorList>
            <person name="Sun Q."/>
            <person name="Zhou Y."/>
        </authorList>
    </citation>
    <scope>NUCLEOTIDE SEQUENCE</scope>
    <source>
        <strain evidence="1">CGMCC 4.7308</strain>
    </source>
</reference>